<dbReference type="InterPro" id="IPR006176">
    <property type="entry name" value="3-OHacyl-CoA_DH_NAD-bd"/>
</dbReference>
<dbReference type="PANTHER" id="PTHR48075:SF5">
    <property type="entry name" value="3-HYDROXYBUTYRYL-COA DEHYDROGENASE"/>
    <property type="match status" value="1"/>
</dbReference>
<dbReference type="PANTHER" id="PTHR48075">
    <property type="entry name" value="3-HYDROXYACYL-COA DEHYDROGENASE FAMILY PROTEIN"/>
    <property type="match status" value="1"/>
</dbReference>
<dbReference type="GO" id="GO:0016491">
    <property type="term" value="F:oxidoreductase activity"/>
    <property type="evidence" value="ECO:0007669"/>
    <property type="project" value="TreeGrafter"/>
</dbReference>
<name>A0A383CH54_9ZZZZ</name>
<dbReference type="Gene3D" id="3.40.50.720">
    <property type="entry name" value="NAD(P)-binding Rossmann-like Domain"/>
    <property type="match status" value="1"/>
</dbReference>
<organism evidence="2">
    <name type="scientific">marine metagenome</name>
    <dbReference type="NCBI Taxonomy" id="408172"/>
    <lineage>
        <taxon>unclassified sequences</taxon>
        <taxon>metagenomes</taxon>
        <taxon>ecological metagenomes</taxon>
    </lineage>
</organism>
<dbReference type="AlphaFoldDB" id="A0A383CH54"/>
<protein>
    <recommendedName>
        <fullName evidence="1">3-hydroxyacyl-CoA dehydrogenase NAD binding domain-containing protein</fullName>
    </recommendedName>
</protein>
<evidence type="ECO:0000313" key="2">
    <source>
        <dbReference type="EMBL" id="SVE31383.1"/>
    </source>
</evidence>
<dbReference type="EMBL" id="UINC01208706">
    <property type="protein sequence ID" value="SVE31383.1"/>
    <property type="molecule type" value="Genomic_DNA"/>
</dbReference>
<dbReference type="InterPro" id="IPR036291">
    <property type="entry name" value="NAD(P)-bd_dom_sf"/>
</dbReference>
<gene>
    <name evidence="2" type="ORF">METZ01_LOCUS484237</name>
</gene>
<evidence type="ECO:0000259" key="1">
    <source>
        <dbReference type="Pfam" id="PF02737"/>
    </source>
</evidence>
<accession>A0A383CH54</accession>
<dbReference type="Pfam" id="PF02737">
    <property type="entry name" value="3HCDH_N"/>
    <property type="match status" value="1"/>
</dbReference>
<dbReference type="GO" id="GO:0070403">
    <property type="term" value="F:NAD+ binding"/>
    <property type="evidence" value="ECO:0007669"/>
    <property type="project" value="InterPro"/>
</dbReference>
<reference evidence="2" key="1">
    <citation type="submission" date="2018-05" db="EMBL/GenBank/DDBJ databases">
        <authorList>
            <person name="Lanie J.A."/>
            <person name="Ng W.-L."/>
            <person name="Kazmierczak K.M."/>
            <person name="Andrzejewski T.M."/>
            <person name="Davidsen T.M."/>
            <person name="Wayne K.J."/>
            <person name="Tettelin H."/>
            <person name="Glass J.I."/>
            <person name="Rusch D."/>
            <person name="Podicherti R."/>
            <person name="Tsui H.-C.T."/>
            <person name="Winkler M.E."/>
        </authorList>
    </citation>
    <scope>NUCLEOTIDE SEQUENCE</scope>
</reference>
<proteinExistence type="predicted"/>
<dbReference type="SUPFAM" id="SSF51735">
    <property type="entry name" value="NAD(P)-binding Rossmann-fold domains"/>
    <property type="match status" value="1"/>
</dbReference>
<feature type="non-terminal residue" evidence="2">
    <location>
        <position position="122"/>
    </location>
</feature>
<sequence>MTNKTITVLGPGMMGHGISIRFAIHGFTVFLYGRSKNSLLKAQNRINTTLELLNDLEVVNINQNTGIINNIELTTNLKECISGSDLIIESINEDLQDKQILFSEISDLLKPTSILTSNTSSL</sequence>
<dbReference type="GO" id="GO:0006631">
    <property type="term" value="P:fatty acid metabolic process"/>
    <property type="evidence" value="ECO:0007669"/>
    <property type="project" value="InterPro"/>
</dbReference>
<feature type="domain" description="3-hydroxyacyl-CoA dehydrogenase NAD binding" evidence="1">
    <location>
        <begin position="5"/>
        <end position="122"/>
    </location>
</feature>